<name>A0AA39TNH1_9PEZI</name>
<gene>
    <name evidence="4" type="ORF">B0T14DRAFT_385311</name>
</gene>
<dbReference type="PANTHER" id="PTHR15954:SF4">
    <property type="entry name" value="VACUOLAR PROTEIN SORTING-ASSOCIATED PROTEIN 51 HOMOLOG"/>
    <property type="match status" value="1"/>
</dbReference>
<dbReference type="GO" id="GO:0007030">
    <property type="term" value="P:Golgi organization"/>
    <property type="evidence" value="ECO:0007669"/>
    <property type="project" value="UniProtKB-UniRule"/>
</dbReference>
<comment type="subunit">
    <text evidence="2">Component of the Golgi-associated retrograde protein (GARP) complex.</text>
</comment>
<protein>
    <recommendedName>
        <fullName evidence="2">Vacuolar protein sorting-associated protein 51 homolog</fullName>
    </recommendedName>
</protein>
<keyword evidence="5" id="KW-1185">Reference proteome</keyword>
<dbReference type="GO" id="GO:0032456">
    <property type="term" value="P:endocytic recycling"/>
    <property type="evidence" value="ECO:0007669"/>
    <property type="project" value="TreeGrafter"/>
</dbReference>
<dbReference type="GO" id="GO:0016020">
    <property type="term" value="C:membrane"/>
    <property type="evidence" value="ECO:0007669"/>
    <property type="project" value="TreeGrafter"/>
</dbReference>
<sequence length="210" mass="23298">TPTVEINPPPSPPLDGSIPPSALDAPDFDAPSYIASTLASSSLSELLRTYARILGEIRALDAEKKALVYDNYSKLISATETIRKMRSTMDPLNPMAGTLDLVVAKIYEQASGLREELRKGIPEPKRESDAGERRKRTTDLARGVLEVPGKLRTLVEQGRIEDAKREWEMPRRLLERWRERGLGGKDVEKLIEEGDAIVGRGEDESESDSD</sequence>
<evidence type="ECO:0000256" key="3">
    <source>
        <dbReference type="SAM" id="MobiDB-lite"/>
    </source>
</evidence>
<accession>A0AA39TNH1</accession>
<feature type="region of interest" description="Disordered" evidence="3">
    <location>
        <begin position="118"/>
        <end position="138"/>
    </location>
</feature>
<organism evidence="4 5">
    <name type="scientific">Immersiella caudata</name>
    <dbReference type="NCBI Taxonomy" id="314043"/>
    <lineage>
        <taxon>Eukaryota</taxon>
        <taxon>Fungi</taxon>
        <taxon>Dikarya</taxon>
        <taxon>Ascomycota</taxon>
        <taxon>Pezizomycotina</taxon>
        <taxon>Sordariomycetes</taxon>
        <taxon>Sordariomycetidae</taxon>
        <taxon>Sordariales</taxon>
        <taxon>Lasiosphaeriaceae</taxon>
        <taxon>Immersiella</taxon>
    </lineage>
</organism>
<dbReference type="GO" id="GO:1990745">
    <property type="term" value="C:EARP complex"/>
    <property type="evidence" value="ECO:0007669"/>
    <property type="project" value="TreeGrafter"/>
</dbReference>
<keyword evidence="2" id="KW-0653">Protein transport</keyword>
<dbReference type="GO" id="GO:0048193">
    <property type="term" value="P:Golgi vesicle transport"/>
    <property type="evidence" value="ECO:0007669"/>
    <property type="project" value="TreeGrafter"/>
</dbReference>
<dbReference type="InterPro" id="IPR014812">
    <property type="entry name" value="Vps51"/>
</dbReference>
<comment type="similarity">
    <text evidence="1 2">Belongs to the VPS51 family.</text>
</comment>
<feature type="non-terminal residue" evidence="4">
    <location>
        <position position="1"/>
    </location>
</feature>
<dbReference type="GO" id="GO:0006869">
    <property type="term" value="P:lipid transport"/>
    <property type="evidence" value="ECO:0007669"/>
    <property type="project" value="UniProtKB-UniRule"/>
</dbReference>
<comment type="caution">
    <text evidence="4">The sequence shown here is derived from an EMBL/GenBank/DDBJ whole genome shotgun (WGS) entry which is preliminary data.</text>
</comment>
<comment type="subcellular location">
    <subcellularLocation>
        <location evidence="2">Golgi apparatus</location>
        <location evidence="2">trans-Golgi network</location>
    </subcellularLocation>
</comment>
<dbReference type="PANTHER" id="PTHR15954">
    <property type="entry name" value="VACUOLAR PROTEIN SORTING-ASSOCIATED PROTEIN 51 HOMOLOG"/>
    <property type="match status" value="1"/>
</dbReference>
<feature type="region of interest" description="Disordered" evidence="3">
    <location>
        <begin position="1"/>
        <end position="25"/>
    </location>
</feature>
<evidence type="ECO:0000313" key="5">
    <source>
        <dbReference type="Proteomes" id="UP001175000"/>
    </source>
</evidence>
<reference evidence="4" key="1">
    <citation type="submission" date="2023-06" db="EMBL/GenBank/DDBJ databases">
        <title>Genome-scale phylogeny and comparative genomics of the fungal order Sordariales.</title>
        <authorList>
            <consortium name="Lawrence Berkeley National Laboratory"/>
            <person name="Hensen N."/>
            <person name="Bonometti L."/>
            <person name="Westerberg I."/>
            <person name="Brannstrom I.O."/>
            <person name="Guillou S."/>
            <person name="Cros-Aarteil S."/>
            <person name="Calhoun S."/>
            <person name="Haridas S."/>
            <person name="Kuo A."/>
            <person name="Mondo S."/>
            <person name="Pangilinan J."/>
            <person name="Riley R."/>
            <person name="Labutti K."/>
            <person name="Andreopoulos B."/>
            <person name="Lipzen A."/>
            <person name="Chen C."/>
            <person name="Yanf M."/>
            <person name="Daum C."/>
            <person name="Ng V."/>
            <person name="Clum A."/>
            <person name="Steindorff A."/>
            <person name="Ohm R."/>
            <person name="Martin F."/>
            <person name="Silar P."/>
            <person name="Natvig D."/>
            <person name="Lalanne C."/>
            <person name="Gautier V."/>
            <person name="Ament-Velasquez S.L."/>
            <person name="Kruys A."/>
            <person name="Hutchinson M.I."/>
            <person name="Powell A.J."/>
            <person name="Barry K."/>
            <person name="Miller A.N."/>
            <person name="Grigoriev I.V."/>
            <person name="Debuchy R."/>
            <person name="Gladieux P."/>
            <person name="Thoren M.H."/>
            <person name="Johannesson H."/>
        </authorList>
    </citation>
    <scope>NUCLEOTIDE SEQUENCE</scope>
    <source>
        <strain evidence="4">CBS 606.72</strain>
    </source>
</reference>
<dbReference type="GO" id="GO:0005829">
    <property type="term" value="C:cytosol"/>
    <property type="evidence" value="ECO:0007669"/>
    <property type="project" value="GOC"/>
</dbReference>
<dbReference type="GO" id="GO:0000938">
    <property type="term" value="C:GARP complex"/>
    <property type="evidence" value="ECO:0007669"/>
    <property type="project" value="UniProtKB-UniRule"/>
</dbReference>
<feature type="non-terminal residue" evidence="4">
    <location>
        <position position="210"/>
    </location>
</feature>
<dbReference type="AlphaFoldDB" id="A0AA39TNH1"/>
<dbReference type="GO" id="GO:0042147">
    <property type="term" value="P:retrograde transport, endosome to Golgi"/>
    <property type="evidence" value="ECO:0007669"/>
    <property type="project" value="UniProtKB-UniRule"/>
</dbReference>
<evidence type="ECO:0000256" key="1">
    <source>
        <dbReference type="ARBA" id="ARBA00006080"/>
    </source>
</evidence>
<dbReference type="GO" id="GO:0015031">
    <property type="term" value="P:protein transport"/>
    <property type="evidence" value="ECO:0007669"/>
    <property type="project" value="UniProtKB-UniRule"/>
</dbReference>
<evidence type="ECO:0000313" key="4">
    <source>
        <dbReference type="EMBL" id="KAK0611556.1"/>
    </source>
</evidence>
<dbReference type="Proteomes" id="UP001175000">
    <property type="component" value="Unassembled WGS sequence"/>
</dbReference>
<keyword evidence="2" id="KW-0333">Golgi apparatus</keyword>
<dbReference type="Pfam" id="PF08700">
    <property type="entry name" value="VPS51_Exo84_N"/>
    <property type="match status" value="1"/>
</dbReference>
<keyword evidence="2" id="KW-0813">Transport</keyword>
<keyword evidence="2" id="KW-0445">Lipid transport</keyword>
<evidence type="ECO:0000256" key="2">
    <source>
        <dbReference type="RuleBase" id="RU368010"/>
    </source>
</evidence>
<comment type="function">
    <text evidence="2">Acts as component of the GARP complex that is involved in retrograde transport from early and late endosomes to the trans-Golgi network (TGN).</text>
</comment>
<feature type="compositionally biased region" description="Basic and acidic residues" evidence="3">
    <location>
        <begin position="118"/>
        <end position="132"/>
    </location>
</feature>
<proteinExistence type="inferred from homology"/>
<dbReference type="EMBL" id="JAULSU010000007">
    <property type="protein sequence ID" value="KAK0611556.1"/>
    <property type="molecule type" value="Genomic_DNA"/>
</dbReference>